<feature type="transmembrane region" description="Helical" evidence="10">
    <location>
        <begin position="238"/>
        <end position="256"/>
    </location>
</feature>
<dbReference type="GO" id="GO:0006744">
    <property type="term" value="P:ubiquinone biosynthetic process"/>
    <property type="evidence" value="ECO:0007669"/>
    <property type="project" value="TreeGrafter"/>
</dbReference>
<dbReference type="Pfam" id="PF01040">
    <property type="entry name" value="UbiA"/>
    <property type="match status" value="1"/>
</dbReference>
<feature type="transmembrane region" description="Helical" evidence="10">
    <location>
        <begin position="268"/>
        <end position="285"/>
    </location>
</feature>
<dbReference type="InterPro" id="IPR039653">
    <property type="entry name" value="Prenyltransferase"/>
</dbReference>
<dbReference type="FunFam" id="1.20.120.1780:FF:000001">
    <property type="entry name" value="4-hydroxybenzoate octaprenyltransferase"/>
    <property type="match status" value="1"/>
</dbReference>
<dbReference type="HAMAP" id="MF_01635">
    <property type="entry name" value="UbiA"/>
    <property type="match status" value="1"/>
</dbReference>
<dbReference type="InterPro" id="IPR006370">
    <property type="entry name" value="HB_polyprenyltransferase-like"/>
</dbReference>
<evidence type="ECO:0000256" key="5">
    <source>
        <dbReference type="ARBA" id="ARBA00022679"/>
    </source>
</evidence>
<dbReference type="Gene3D" id="1.20.120.1780">
    <property type="entry name" value="UbiA prenyltransferase"/>
    <property type="match status" value="1"/>
</dbReference>
<feature type="transmembrane region" description="Helical" evidence="10">
    <location>
        <begin position="91"/>
        <end position="110"/>
    </location>
</feature>
<dbReference type="InterPro" id="IPR044878">
    <property type="entry name" value="UbiA_sf"/>
</dbReference>
<keyword evidence="8 10" id="KW-1133">Transmembrane helix</keyword>
<feature type="transmembrane region" description="Helical" evidence="10">
    <location>
        <begin position="170"/>
        <end position="190"/>
    </location>
</feature>
<dbReference type="PANTHER" id="PTHR11048:SF28">
    <property type="entry name" value="4-HYDROXYBENZOATE POLYPRENYLTRANSFERASE, MITOCHONDRIAL"/>
    <property type="match status" value="1"/>
</dbReference>
<dbReference type="AlphaFoldDB" id="A0A2H9T4D3"/>
<feature type="transmembrane region" description="Helical" evidence="10">
    <location>
        <begin position="141"/>
        <end position="158"/>
    </location>
</feature>
<dbReference type="FunFam" id="1.10.357.140:FF:000002">
    <property type="entry name" value="4-hydroxybenzoate octaprenyltransferase"/>
    <property type="match status" value="1"/>
</dbReference>
<accession>A0A2H9T4D3</accession>
<reference evidence="11" key="1">
    <citation type="journal article" date="2017" name="Appl. Environ. Microbiol.">
        <title>Molecular characterization of an Endozoicomonas-like organism causing infection in king scallop Pecten maximus L.</title>
        <authorList>
            <person name="Cano I."/>
            <person name="van Aerle R."/>
            <person name="Ross S."/>
            <person name="Verner-Jeffreys D.W."/>
            <person name="Paley R.K."/>
            <person name="Rimmer G."/>
            <person name="Ryder D."/>
            <person name="Hooper P."/>
            <person name="Stone D."/>
            <person name="Feist S.W."/>
        </authorList>
    </citation>
    <scope>NUCLEOTIDE SEQUENCE</scope>
</reference>
<comment type="cofactor">
    <cofactor evidence="1">
        <name>Mg(2+)</name>
        <dbReference type="ChEBI" id="CHEBI:18420"/>
    </cofactor>
</comment>
<evidence type="ECO:0000256" key="2">
    <source>
        <dbReference type="ARBA" id="ARBA00004141"/>
    </source>
</evidence>
<evidence type="ECO:0000256" key="8">
    <source>
        <dbReference type="ARBA" id="ARBA00022989"/>
    </source>
</evidence>
<feature type="transmembrane region" description="Helical" evidence="10">
    <location>
        <begin position="23"/>
        <end position="40"/>
    </location>
</feature>
<dbReference type="InterPro" id="IPR030470">
    <property type="entry name" value="UbiA_prenylTrfase_CS"/>
</dbReference>
<comment type="similarity">
    <text evidence="3">Belongs to the UbiA prenyltransferase family.</text>
</comment>
<keyword evidence="5 11" id="KW-0808">Transferase</keyword>
<keyword evidence="7" id="KW-0460">Magnesium</keyword>
<dbReference type="CDD" id="cd13959">
    <property type="entry name" value="PT_UbiA_COQ2"/>
    <property type="match status" value="1"/>
</dbReference>
<protein>
    <submittedName>
        <fullName evidence="11">4-hydroxybenzoate octaprenyltransferase</fullName>
        <ecNumber evidence="11">2.5.1.-</ecNumber>
    </submittedName>
</protein>
<dbReference type="EMBL" id="NSIT01000270">
    <property type="protein sequence ID" value="PJE78083.1"/>
    <property type="molecule type" value="Genomic_DNA"/>
</dbReference>
<dbReference type="Gene3D" id="1.10.357.140">
    <property type="entry name" value="UbiA prenyltransferase"/>
    <property type="match status" value="1"/>
</dbReference>
<sequence>MASAFHLSRIKDFVQLARLDKPIGIYLLLWPTLGALWLAAHGKPSLHNIIVFIAGVILMRSAGCVINDYADRHFDGRVKRTRNRPLVTGKVTDKEALLFFTLLLLCSFLLVLTTNWLTVQLSCIGLILASAYPFAKRVTHLPQLILGITFSWAIPMAYTAETNSIDLSSSLLFIANLFWIIAYDTQYAMVDRNDDVKIGIRSTAILFGRNDNIIIVILQVLSLSLLSLMGVYLHANPLFFVALFIAGILFIYQHTLTRKRQRTQCFKAFLSNHWVGAVIFLGIIFI</sequence>
<keyword evidence="9 10" id="KW-0472">Membrane</keyword>
<evidence type="ECO:0000256" key="9">
    <source>
        <dbReference type="ARBA" id="ARBA00023136"/>
    </source>
</evidence>
<evidence type="ECO:0000256" key="6">
    <source>
        <dbReference type="ARBA" id="ARBA00022692"/>
    </source>
</evidence>
<evidence type="ECO:0000256" key="1">
    <source>
        <dbReference type="ARBA" id="ARBA00001946"/>
    </source>
</evidence>
<keyword evidence="6 10" id="KW-0812">Transmembrane</keyword>
<organism evidence="11">
    <name type="scientific">invertebrate metagenome</name>
    <dbReference type="NCBI Taxonomy" id="1711999"/>
    <lineage>
        <taxon>unclassified sequences</taxon>
        <taxon>metagenomes</taxon>
        <taxon>organismal metagenomes</taxon>
    </lineage>
</organism>
<name>A0A2H9T4D3_9ZZZZ</name>
<dbReference type="EC" id="2.5.1.-" evidence="11"/>
<evidence type="ECO:0000256" key="3">
    <source>
        <dbReference type="ARBA" id="ARBA00005985"/>
    </source>
</evidence>
<evidence type="ECO:0000313" key="11">
    <source>
        <dbReference type="EMBL" id="PJE78083.1"/>
    </source>
</evidence>
<evidence type="ECO:0000256" key="10">
    <source>
        <dbReference type="SAM" id="Phobius"/>
    </source>
</evidence>
<dbReference type="PANTHER" id="PTHR11048">
    <property type="entry name" value="PRENYLTRANSFERASES"/>
    <property type="match status" value="1"/>
</dbReference>
<dbReference type="GO" id="GO:0008412">
    <property type="term" value="F:4-hydroxybenzoate polyprenyltransferase activity"/>
    <property type="evidence" value="ECO:0007669"/>
    <property type="project" value="TreeGrafter"/>
</dbReference>
<gene>
    <name evidence="11" type="primary">ubiA</name>
    <name evidence="11" type="ORF">CI610_02982</name>
</gene>
<dbReference type="NCBIfam" id="TIGR01474">
    <property type="entry name" value="ubiA_proteo"/>
    <property type="match status" value="1"/>
</dbReference>
<feature type="transmembrane region" description="Helical" evidence="10">
    <location>
        <begin position="46"/>
        <end position="70"/>
    </location>
</feature>
<keyword evidence="4" id="KW-1003">Cell membrane</keyword>
<proteinExistence type="inferred from homology"/>
<dbReference type="InterPro" id="IPR000537">
    <property type="entry name" value="UbiA_prenyltransferase"/>
</dbReference>
<evidence type="ECO:0000256" key="7">
    <source>
        <dbReference type="ARBA" id="ARBA00022842"/>
    </source>
</evidence>
<dbReference type="GO" id="GO:0005886">
    <property type="term" value="C:plasma membrane"/>
    <property type="evidence" value="ECO:0007669"/>
    <property type="project" value="TreeGrafter"/>
</dbReference>
<comment type="caution">
    <text evidence="11">The sequence shown here is derived from an EMBL/GenBank/DDBJ whole genome shotgun (WGS) entry which is preliminary data.</text>
</comment>
<dbReference type="PROSITE" id="PS00943">
    <property type="entry name" value="UBIA"/>
    <property type="match status" value="1"/>
</dbReference>
<comment type="subcellular location">
    <subcellularLocation>
        <location evidence="2">Membrane</location>
        <topology evidence="2">Multi-pass membrane protein</topology>
    </subcellularLocation>
</comment>
<evidence type="ECO:0000256" key="4">
    <source>
        <dbReference type="ARBA" id="ARBA00022475"/>
    </source>
</evidence>